<evidence type="ECO:0000313" key="2">
    <source>
        <dbReference type="Proteomes" id="UP000499080"/>
    </source>
</evidence>
<dbReference type="EMBL" id="BGPR01001611">
    <property type="protein sequence ID" value="GBM57878.1"/>
    <property type="molecule type" value="Genomic_DNA"/>
</dbReference>
<dbReference type="AlphaFoldDB" id="A0A4Y2GZH1"/>
<comment type="caution">
    <text evidence="1">The sequence shown here is derived from an EMBL/GenBank/DDBJ whole genome shotgun (WGS) entry which is preliminary data.</text>
</comment>
<name>A0A4Y2GZH1_ARAVE</name>
<gene>
    <name evidence="1" type="ORF">AVEN_247492_1</name>
</gene>
<keyword evidence="2" id="KW-1185">Reference proteome</keyword>
<proteinExistence type="predicted"/>
<sequence>MRSLQAKWHDSTPHRSNFQFIHLGGSFTEALCKRSLPSPRATVSTPPLAFKTWPQFRSDSPPPRVYIVWFSLLGESLASPPLSRISVLEPNAPIG</sequence>
<evidence type="ECO:0000313" key="1">
    <source>
        <dbReference type="EMBL" id="GBM57878.1"/>
    </source>
</evidence>
<protein>
    <submittedName>
        <fullName evidence="1">Uncharacterized protein</fullName>
    </submittedName>
</protein>
<organism evidence="1 2">
    <name type="scientific">Araneus ventricosus</name>
    <name type="common">Orbweaver spider</name>
    <name type="synonym">Epeira ventricosa</name>
    <dbReference type="NCBI Taxonomy" id="182803"/>
    <lineage>
        <taxon>Eukaryota</taxon>
        <taxon>Metazoa</taxon>
        <taxon>Ecdysozoa</taxon>
        <taxon>Arthropoda</taxon>
        <taxon>Chelicerata</taxon>
        <taxon>Arachnida</taxon>
        <taxon>Araneae</taxon>
        <taxon>Araneomorphae</taxon>
        <taxon>Entelegynae</taxon>
        <taxon>Araneoidea</taxon>
        <taxon>Araneidae</taxon>
        <taxon>Araneus</taxon>
    </lineage>
</organism>
<reference evidence="1 2" key="1">
    <citation type="journal article" date="2019" name="Sci. Rep.">
        <title>Orb-weaving spider Araneus ventricosus genome elucidates the spidroin gene catalogue.</title>
        <authorList>
            <person name="Kono N."/>
            <person name="Nakamura H."/>
            <person name="Ohtoshi R."/>
            <person name="Moran D.A.P."/>
            <person name="Shinohara A."/>
            <person name="Yoshida Y."/>
            <person name="Fujiwara M."/>
            <person name="Mori M."/>
            <person name="Tomita M."/>
            <person name="Arakawa K."/>
        </authorList>
    </citation>
    <scope>NUCLEOTIDE SEQUENCE [LARGE SCALE GENOMIC DNA]</scope>
</reference>
<dbReference type="Proteomes" id="UP000499080">
    <property type="component" value="Unassembled WGS sequence"/>
</dbReference>
<accession>A0A4Y2GZH1</accession>